<keyword evidence="2" id="KW-1185">Reference proteome</keyword>
<dbReference type="InParanoid" id="A0A419PDL5"/>
<gene>
    <name evidence="1" type="ORF">CSKR_108896</name>
</gene>
<protein>
    <submittedName>
        <fullName evidence="1">Uncharacterized protein</fullName>
    </submittedName>
</protein>
<comment type="caution">
    <text evidence="1">The sequence shown here is derived from an EMBL/GenBank/DDBJ whole genome shotgun (WGS) entry which is preliminary data.</text>
</comment>
<organism evidence="1 2">
    <name type="scientific">Clonorchis sinensis</name>
    <name type="common">Chinese liver fluke</name>
    <dbReference type="NCBI Taxonomy" id="79923"/>
    <lineage>
        <taxon>Eukaryota</taxon>
        <taxon>Metazoa</taxon>
        <taxon>Spiralia</taxon>
        <taxon>Lophotrochozoa</taxon>
        <taxon>Platyhelminthes</taxon>
        <taxon>Trematoda</taxon>
        <taxon>Digenea</taxon>
        <taxon>Opisthorchiida</taxon>
        <taxon>Opisthorchiata</taxon>
        <taxon>Opisthorchiidae</taxon>
        <taxon>Clonorchis</taxon>
    </lineage>
</organism>
<accession>A0A419PDL5</accession>
<dbReference type="Proteomes" id="UP000286415">
    <property type="component" value="Unassembled WGS sequence"/>
</dbReference>
<evidence type="ECO:0000313" key="1">
    <source>
        <dbReference type="EMBL" id="KAG5447048.1"/>
    </source>
</evidence>
<dbReference type="EMBL" id="NIRI02000042">
    <property type="protein sequence ID" value="KAG5447048.1"/>
    <property type="molecule type" value="Genomic_DNA"/>
</dbReference>
<proteinExistence type="predicted"/>
<reference evidence="1 2" key="1">
    <citation type="journal article" date="2018" name="Biotechnol. Adv.">
        <title>Improved genomic resources and new bioinformatic workflow for the carcinogenic parasite Clonorchis sinensis: Biotechnological implications.</title>
        <authorList>
            <person name="Wang D."/>
            <person name="Korhonen P.K."/>
            <person name="Gasser R.B."/>
            <person name="Young N.D."/>
        </authorList>
    </citation>
    <scope>NUCLEOTIDE SEQUENCE [LARGE SCALE GENOMIC DNA]</scope>
    <source>
        <strain evidence="1">Cs-k2</strain>
    </source>
</reference>
<reference evidence="1 2" key="2">
    <citation type="journal article" date="2021" name="Genomics">
        <title>High-quality reference genome for Clonorchis sinensis.</title>
        <authorList>
            <person name="Young N.D."/>
            <person name="Stroehlein A.J."/>
            <person name="Kinkar L."/>
            <person name="Wang T."/>
            <person name="Sohn W.M."/>
            <person name="Chang B.C.H."/>
            <person name="Kaur P."/>
            <person name="Weisz D."/>
            <person name="Dudchenko O."/>
            <person name="Aiden E.L."/>
            <person name="Korhonen P.K."/>
            <person name="Gasser R.B."/>
        </authorList>
    </citation>
    <scope>NUCLEOTIDE SEQUENCE [LARGE SCALE GENOMIC DNA]</scope>
    <source>
        <strain evidence="1">Cs-k2</strain>
    </source>
</reference>
<name>A0A419PDL5_CLOSI</name>
<sequence>MISLRHYRPFFGTIASKRTYTSSCPLNIGVCRLAFILNLLDVPKRFDGLCVSSSHWIHKVSGMINRFMSIIHVDHRFTSLV</sequence>
<evidence type="ECO:0000313" key="2">
    <source>
        <dbReference type="Proteomes" id="UP000286415"/>
    </source>
</evidence>
<dbReference type="AlphaFoldDB" id="A0A419PDL5"/>